<dbReference type="GO" id="GO:0008270">
    <property type="term" value="F:zinc ion binding"/>
    <property type="evidence" value="ECO:0007669"/>
    <property type="project" value="UniProtKB-UniRule"/>
</dbReference>
<dbReference type="PANTHER" id="PTHR30455">
    <property type="entry name" value="TRANSCRIPTIONAL REPRESSOR NRDR"/>
    <property type="match status" value="1"/>
</dbReference>
<dbReference type="InterPro" id="IPR055173">
    <property type="entry name" value="NrdR-like_N"/>
</dbReference>
<keyword evidence="4 8" id="KW-0067">ATP-binding</keyword>
<comment type="function">
    <text evidence="8">Negatively regulates transcription of bacterial ribonucleotide reductase nrd genes and operons by binding to NrdR-boxes.</text>
</comment>
<organism evidence="10 11">
    <name type="scientific">Algisphaera agarilytica</name>
    <dbReference type="NCBI Taxonomy" id="1385975"/>
    <lineage>
        <taxon>Bacteria</taxon>
        <taxon>Pseudomonadati</taxon>
        <taxon>Planctomycetota</taxon>
        <taxon>Phycisphaerae</taxon>
        <taxon>Phycisphaerales</taxon>
        <taxon>Phycisphaeraceae</taxon>
        <taxon>Algisphaera</taxon>
    </lineage>
</organism>
<dbReference type="Pfam" id="PF03477">
    <property type="entry name" value="ATP-cone"/>
    <property type="match status" value="1"/>
</dbReference>
<dbReference type="InterPro" id="IPR005144">
    <property type="entry name" value="ATP-cone_dom"/>
</dbReference>
<dbReference type="PANTHER" id="PTHR30455:SF2">
    <property type="entry name" value="TRANSCRIPTIONAL REPRESSOR NRDR"/>
    <property type="match status" value="1"/>
</dbReference>
<evidence type="ECO:0000256" key="2">
    <source>
        <dbReference type="ARBA" id="ARBA00022741"/>
    </source>
</evidence>
<evidence type="ECO:0000256" key="8">
    <source>
        <dbReference type="HAMAP-Rule" id="MF_00440"/>
    </source>
</evidence>
<dbReference type="GO" id="GO:0005524">
    <property type="term" value="F:ATP binding"/>
    <property type="evidence" value="ECO:0007669"/>
    <property type="project" value="UniProtKB-UniRule"/>
</dbReference>
<dbReference type="NCBIfam" id="TIGR00244">
    <property type="entry name" value="transcriptional regulator NrdR"/>
    <property type="match status" value="1"/>
</dbReference>
<feature type="domain" description="ATP-cone" evidence="9">
    <location>
        <begin position="50"/>
        <end position="140"/>
    </location>
</feature>
<name>A0A7X0H5H4_9BACT</name>
<evidence type="ECO:0000256" key="1">
    <source>
        <dbReference type="ARBA" id="ARBA00022491"/>
    </source>
</evidence>
<keyword evidence="2 8" id="KW-0547">Nucleotide-binding</keyword>
<comment type="similarity">
    <text evidence="8">Belongs to the NrdR family.</text>
</comment>
<keyword evidence="11" id="KW-1185">Reference proteome</keyword>
<keyword evidence="8" id="KW-0862">Zinc</keyword>
<dbReference type="EMBL" id="JACHGY010000001">
    <property type="protein sequence ID" value="MBB6429653.1"/>
    <property type="molecule type" value="Genomic_DNA"/>
</dbReference>
<dbReference type="RefSeq" id="WP_184677224.1">
    <property type="nucleotide sequence ID" value="NZ_JACHGY010000001.1"/>
</dbReference>
<dbReference type="InterPro" id="IPR003796">
    <property type="entry name" value="RNR_NrdR-like"/>
</dbReference>
<evidence type="ECO:0000256" key="5">
    <source>
        <dbReference type="ARBA" id="ARBA00023015"/>
    </source>
</evidence>
<keyword evidence="3 8" id="KW-0863">Zinc-finger</keyword>
<dbReference type="GO" id="GO:0045892">
    <property type="term" value="P:negative regulation of DNA-templated transcription"/>
    <property type="evidence" value="ECO:0007669"/>
    <property type="project" value="UniProtKB-UniRule"/>
</dbReference>
<keyword evidence="6 8" id="KW-0238">DNA-binding</keyword>
<dbReference type="GO" id="GO:0003677">
    <property type="term" value="F:DNA binding"/>
    <property type="evidence" value="ECO:0007669"/>
    <property type="project" value="UniProtKB-KW"/>
</dbReference>
<proteinExistence type="inferred from homology"/>
<feature type="zinc finger region" evidence="8">
    <location>
        <begin position="3"/>
        <end position="34"/>
    </location>
</feature>
<evidence type="ECO:0000256" key="3">
    <source>
        <dbReference type="ARBA" id="ARBA00022771"/>
    </source>
</evidence>
<evidence type="ECO:0000313" key="10">
    <source>
        <dbReference type="EMBL" id="MBB6429653.1"/>
    </source>
</evidence>
<comment type="cofactor">
    <cofactor evidence="8">
        <name>Zn(2+)</name>
        <dbReference type="ChEBI" id="CHEBI:29105"/>
    </cofactor>
    <text evidence="8">Binds 1 zinc ion.</text>
</comment>
<reference evidence="10 11" key="1">
    <citation type="submission" date="2020-08" db="EMBL/GenBank/DDBJ databases">
        <title>Genomic Encyclopedia of Type Strains, Phase IV (KMG-IV): sequencing the most valuable type-strain genomes for metagenomic binning, comparative biology and taxonomic classification.</title>
        <authorList>
            <person name="Goeker M."/>
        </authorList>
    </citation>
    <scope>NUCLEOTIDE SEQUENCE [LARGE SCALE GENOMIC DNA]</scope>
    <source>
        <strain evidence="10 11">DSM 103725</strain>
    </source>
</reference>
<evidence type="ECO:0000256" key="7">
    <source>
        <dbReference type="ARBA" id="ARBA00023163"/>
    </source>
</evidence>
<dbReference type="AlphaFoldDB" id="A0A7X0H5H4"/>
<keyword evidence="7 8" id="KW-0804">Transcription</keyword>
<dbReference type="HAMAP" id="MF_00440">
    <property type="entry name" value="NrdR"/>
    <property type="match status" value="1"/>
</dbReference>
<dbReference type="PROSITE" id="PS51161">
    <property type="entry name" value="ATP_CONE"/>
    <property type="match status" value="1"/>
</dbReference>
<sequence>MRCPFCQANDDKVIDSREAEHGASIRRRRECKRCGKRFTTYEHVETNTRLTVIKRDGNRVPFDREKLMGGLQKSAYKRPIKADQLTTVVDEIETELFKRGKKEVESTEIGRLCVEKLKRLDHVAYVRFASVYMKIANIDDLLEEMMEVKETQPEPPAKEQGNLF</sequence>
<comment type="caution">
    <text evidence="10">The sequence shown here is derived from an EMBL/GenBank/DDBJ whole genome shotgun (WGS) entry which is preliminary data.</text>
</comment>
<evidence type="ECO:0000256" key="6">
    <source>
        <dbReference type="ARBA" id="ARBA00023125"/>
    </source>
</evidence>
<evidence type="ECO:0000256" key="4">
    <source>
        <dbReference type="ARBA" id="ARBA00022840"/>
    </source>
</evidence>
<evidence type="ECO:0000259" key="9">
    <source>
        <dbReference type="PROSITE" id="PS51161"/>
    </source>
</evidence>
<keyword evidence="8" id="KW-0479">Metal-binding</keyword>
<accession>A0A7X0H5H4</accession>
<gene>
    <name evidence="8" type="primary">nrdR</name>
    <name evidence="10" type="ORF">HNQ40_001459</name>
</gene>
<evidence type="ECO:0000313" key="11">
    <source>
        <dbReference type="Proteomes" id="UP000541810"/>
    </source>
</evidence>
<keyword evidence="1 8" id="KW-0678">Repressor</keyword>
<dbReference type="Pfam" id="PF22811">
    <property type="entry name" value="Zn_ribbon_NrdR"/>
    <property type="match status" value="1"/>
</dbReference>
<protein>
    <recommendedName>
        <fullName evidence="8">Transcriptional repressor NrdR</fullName>
    </recommendedName>
</protein>
<keyword evidence="5 8" id="KW-0805">Transcription regulation</keyword>
<dbReference type="Proteomes" id="UP000541810">
    <property type="component" value="Unassembled WGS sequence"/>
</dbReference>